<dbReference type="InterPro" id="IPR012944">
    <property type="entry name" value="SusD_RagB_dom"/>
</dbReference>
<keyword evidence="4" id="KW-0472">Membrane</keyword>
<dbReference type="RefSeq" id="WP_135992668.1">
    <property type="nucleotide sequence ID" value="NZ_SRYD01000003.1"/>
</dbReference>
<accession>A0A4S2G358</accession>
<feature type="domain" description="RagB/SusD" evidence="6">
    <location>
        <begin position="355"/>
        <end position="484"/>
    </location>
</feature>
<name>A0A4S2G358_9BACT</name>
<comment type="subcellular location">
    <subcellularLocation>
        <location evidence="1">Cell outer membrane</location>
    </subcellularLocation>
</comment>
<keyword evidence="3" id="KW-0732">Signal</keyword>
<comment type="caution">
    <text evidence="8">The sequence shown here is derived from an EMBL/GenBank/DDBJ whole genome shotgun (WGS) entry which is preliminary data.</text>
</comment>
<evidence type="ECO:0000256" key="5">
    <source>
        <dbReference type="ARBA" id="ARBA00023237"/>
    </source>
</evidence>
<dbReference type="Gene3D" id="1.25.40.390">
    <property type="match status" value="1"/>
</dbReference>
<comment type="similarity">
    <text evidence="2">Belongs to the SusD family.</text>
</comment>
<dbReference type="AlphaFoldDB" id="A0A4S2G358"/>
<reference evidence="8 9" key="1">
    <citation type="submission" date="2019-04" db="EMBL/GenBank/DDBJ databases">
        <title>Microbes associate with the intestines of laboratory mice.</title>
        <authorList>
            <person name="Navarre W."/>
            <person name="Wong E."/>
            <person name="Huang K."/>
            <person name="Tropini C."/>
            <person name="Ng K."/>
            <person name="Yu B."/>
        </authorList>
    </citation>
    <scope>NUCLEOTIDE SEQUENCE [LARGE SCALE GENOMIC DNA]</scope>
    <source>
        <strain evidence="8 9">NM06_A21</strain>
    </source>
</reference>
<keyword evidence="5" id="KW-0998">Cell outer membrane</keyword>
<sequence>MNLKRFIYLGALALSLSACESQLEIDPISDISNANYWQSSSDVEGYLTGTYSNFRSLIDRVTYGEDRGDALQPGSRGGVSRAHTQRLDNENGYDWKVIFTNLHHVNMIIKHTPDISFGDQNAKNRILAQAYTMRAHDYMLLLQMWGDAPIVLNPTETADKSTKPSRQPKEAVMAQVLSDLETALSLFPESSIPNKYRISRPSALMLKAEALAWNYTVLKSGDKQNLTDAIACLDEVEQCGVKLVDNYADIFDVSHRLNSEIIFAIYVRFGEYDSMYALNFTESAVQGQVGSAVNKDQIPYSNGNIAAPYYAPSAKIKAAFTSADKRKPVCFIEGINKDGKVLFTCQNKFRGTPYEKDRYYDNDIVVYRLADAHLLKAELLCYLGGGNVPTAVSLMNKTRNRAGIGDYSGPTDQTSVQRAILDERFLELCFELKRWPDLMRAHGAGTINVYNEVPNLNGKSTPLYFPITLNMRDYNENLTQTEGY</sequence>
<evidence type="ECO:0000259" key="6">
    <source>
        <dbReference type="Pfam" id="PF07980"/>
    </source>
</evidence>
<dbReference type="GO" id="GO:0009279">
    <property type="term" value="C:cell outer membrane"/>
    <property type="evidence" value="ECO:0007669"/>
    <property type="project" value="UniProtKB-SubCell"/>
</dbReference>
<feature type="domain" description="SusD-like N-terminal" evidence="7">
    <location>
        <begin position="87"/>
        <end position="202"/>
    </location>
</feature>
<proteinExistence type="inferred from homology"/>
<protein>
    <submittedName>
        <fullName evidence="8">RagB/SusD family nutrient uptake outer membrane protein</fullName>
    </submittedName>
</protein>
<dbReference type="Proteomes" id="UP000306630">
    <property type="component" value="Unassembled WGS sequence"/>
</dbReference>
<evidence type="ECO:0000256" key="4">
    <source>
        <dbReference type="ARBA" id="ARBA00023136"/>
    </source>
</evidence>
<gene>
    <name evidence="8" type="ORF">E5333_01195</name>
</gene>
<dbReference type="InterPro" id="IPR011990">
    <property type="entry name" value="TPR-like_helical_dom_sf"/>
</dbReference>
<evidence type="ECO:0000256" key="1">
    <source>
        <dbReference type="ARBA" id="ARBA00004442"/>
    </source>
</evidence>
<evidence type="ECO:0000256" key="2">
    <source>
        <dbReference type="ARBA" id="ARBA00006275"/>
    </source>
</evidence>
<evidence type="ECO:0000313" key="8">
    <source>
        <dbReference type="EMBL" id="TGY76394.1"/>
    </source>
</evidence>
<dbReference type="PROSITE" id="PS51257">
    <property type="entry name" value="PROKAR_LIPOPROTEIN"/>
    <property type="match status" value="1"/>
</dbReference>
<evidence type="ECO:0000259" key="7">
    <source>
        <dbReference type="Pfam" id="PF14322"/>
    </source>
</evidence>
<dbReference type="CDD" id="cd08977">
    <property type="entry name" value="SusD"/>
    <property type="match status" value="1"/>
</dbReference>
<dbReference type="SUPFAM" id="SSF48452">
    <property type="entry name" value="TPR-like"/>
    <property type="match status" value="1"/>
</dbReference>
<dbReference type="InterPro" id="IPR033985">
    <property type="entry name" value="SusD-like_N"/>
</dbReference>
<evidence type="ECO:0000256" key="3">
    <source>
        <dbReference type="ARBA" id="ARBA00022729"/>
    </source>
</evidence>
<organism evidence="8 9">
    <name type="scientific">Muribaculum intestinale</name>
    <dbReference type="NCBI Taxonomy" id="1796646"/>
    <lineage>
        <taxon>Bacteria</taxon>
        <taxon>Pseudomonadati</taxon>
        <taxon>Bacteroidota</taxon>
        <taxon>Bacteroidia</taxon>
        <taxon>Bacteroidales</taxon>
        <taxon>Muribaculaceae</taxon>
        <taxon>Muribaculum</taxon>
    </lineage>
</organism>
<dbReference type="Pfam" id="PF14322">
    <property type="entry name" value="SusD-like_3"/>
    <property type="match status" value="1"/>
</dbReference>
<evidence type="ECO:0000313" key="9">
    <source>
        <dbReference type="Proteomes" id="UP000306630"/>
    </source>
</evidence>
<dbReference type="Pfam" id="PF07980">
    <property type="entry name" value="SusD_RagB"/>
    <property type="match status" value="1"/>
</dbReference>
<dbReference type="EMBL" id="SRYD01000003">
    <property type="protein sequence ID" value="TGY76394.1"/>
    <property type="molecule type" value="Genomic_DNA"/>
</dbReference>